<dbReference type="GO" id="GO:0008195">
    <property type="term" value="F:phosphatidate phosphatase activity"/>
    <property type="evidence" value="ECO:0007669"/>
    <property type="project" value="TreeGrafter"/>
</dbReference>
<dbReference type="Pfam" id="PF01569">
    <property type="entry name" value="PAP2"/>
    <property type="match status" value="1"/>
</dbReference>
<dbReference type="SMART" id="SM00014">
    <property type="entry name" value="acidPPc"/>
    <property type="match status" value="1"/>
</dbReference>
<dbReference type="AlphaFoldDB" id="A0A8W8NLD5"/>
<dbReference type="EnsemblMetazoa" id="G6742.3">
    <property type="protein sequence ID" value="G6742.3:cds"/>
    <property type="gene ID" value="G6742"/>
</dbReference>
<dbReference type="PANTHER" id="PTHR10165">
    <property type="entry name" value="LIPID PHOSPHATE PHOSPHATASE"/>
    <property type="match status" value="1"/>
</dbReference>
<dbReference type="InterPro" id="IPR043216">
    <property type="entry name" value="PAP-like"/>
</dbReference>
<dbReference type="GO" id="GO:0007165">
    <property type="term" value="P:signal transduction"/>
    <property type="evidence" value="ECO:0007669"/>
    <property type="project" value="TreeGrafter"/>
</dbReference>
<feature type="domain" description="Phosphatidic acid phosphatase type 2/haloperoxidase" evidence="7">
    <location>
        <begin position="140"/>
        <end position="283"/>
    </location>
</feature>
<sequence>MDSLNLVKTVAEVFLPFVVLYYALITEVIEPISVQGFYCSDQSLGRPYKEGSISNNAVYATGGLPLVFVSLEVLYFAVDLEVTEPFIIRGFFCGERRFSYPYTDSTIPNSLIYGTGTLPLIFVIVTAYNVIPLKKLYRVWVSYAFGISSIYLFMNILKLFYGELRPNFFEACKPEWPGMNCSGYVSEFNCTGTNRKAAIESMRSFPSSHAGITTFGMLYLIIFTQEVFINRNNRYHIGWAIFQWAGFLWAVYAGMSRITDNKHHIQDVAAGFFIGSTTSYWVAYQWSGLGEIGNPKIENDGKSKNHVITHCSCQNGISVGKPKES</sequence>
<dbReference type="GO" id="GO:0006644">
    <property type="term" value="P:phospholipid metabolic process"/>
    <property type="evidence" value="ECO:0007669"/>
    <property type="project" value="InterPro"/>
</dbReference>
<evidence type="ECO:0000256" key="6">
    <source>
        <dbReference type="SAM" id="Phobius"/>
    </source>
</evidence>
<feature type="transmembrane region" description="Helical" evidence="6">
    <location>
        <begin position="143"/>
        <end position="161"/>
    </location>
</feature>
<evidence type="ECO:0000256" key="4">
    <source>
        <dbReference type="ARBA" id="ARBA00022989"/>
    </source>
</evidence>
<accession>A0A8W8NLD5</accession>
<evidence type="ECO:0000256" key="5">
    <source>
        <dbReference type="ARBA" id="ARBA00023136"/>
    </source>
</evidence>
<evidence type="ECO:0000256" key="1">
    <source>
        <dbReference type="ARBA" id="ARBA00004141"/>
    </source>
</evidence>
<evidence type="ECO:0000259" key="7">
    <source>
        <dbReference type="SMART" id="SM00014"/>
    </source>
</evidence>
<feature type="transmembrane region" description="Helical" evidence="6">
    <location>
        <begin position="210"/>
        <end position="229"/>
    </location>
</feature>
<name>A0A8W8NLD5_MAGGI</name>
<keyword evidence="4 6" id="KW-1133">Transmembrane helix</keyword>
<feature type="transmembrane region" description="Helical" evidence="6">
    <location>
        <begin position="6"/>
        <end position="25"/>
    </location>
</feature>
<dbReference type="PANTHER" id="PTHR10165:SF103">
    <property type="entry name" value="PHOSPHOLIPID PHOSPHATASE HOMOLOG 1.2 HOMOLOG"/>
    <property type="match status" value="1"/>
</dbReference>
<dbReference type="GO" id="GO:0005886">
    <property type="term" value="C:plasma membrane"/>
    <property type="evidence" value="ECO:0007669"/>
    <property type="project" value="TreeGrafter"/>
</dbReference>
<comment type="subcellular location">
    <subcellularLocation>
        <location evidence="1">Membrane</location>
        <topology evidence="1">Multi-pass membrane protein</topology>
    </subcellularLocation>
</comment>
<evidence type="ECO:0000313" key="8">
    <source>
        <dbReference type="EnsemblMetazoa" id="G6742.3:cds"/>
    </source>
</evidence>
<reference evidence="8" key="1">
    <citation type="submission" date="2022-08" db="UniProtKB">
        <authorList>
            <consortium name="EnsemblMetazoa"/>
        </authorList>
    </citation>
    <scope>IDENTIFICATION</scope>
    <source>
        <strain evidence="8">05x7-T-G4-1.051#20</strain>
    </source>
</reference>
<dbReference type="Gene3D" id="1.20.144.10">
    <property type="entry name" value="Phosphatidic acid phosphatase type 2/haloperoxidase"/>
    <property type="match status" value="1"/>
</dbReference>
<keyword evidence="9" id="KW-1185">Reference proteome</keyword>
<evidence type="ECO:0000313" key="9">
    <source>
        <dbReference type="Proteomes" id="UP000005408"/>
    </source>
</evidence>
<feature type="transmembrane region" description="Helical" evidence="6">
    <location>
        <begin position="236"/>
        <end position="255"/>
    </location>
</feature>
<feature type="transmembrane region" description="Helical" evidence="6">
    <location>
        <begin position="111"/>
        <end position="131"/>
    </location>
</feature>
<comment type="similarity">
    <text evidence="2">Belongs to the PA-phosphatase related phosphoesterase family.</text>
</comment>
<dbReference type="InterPro" id="IPR036938">
    <property type="entry name" value="PAP2/HPO_sf"/>
</dbReference>
<dbReference type="SUPFAM" id="SSF48317">
    <property type="entry name" value="Acid phosphatase/Vanadium-dependent haloperoxidase"/>
    <property type="match status" value="1"/>
</dbReference>
<evidence type="ECO:0000256" key="3">
    <source>
        <dbReference type="ARBA" id="ARBA00022692"/>
    </source>
</evidence>
<keyword evidence="3 6" id="KW-0812">Transmembrane</keyword>
<feature type="transmembrane region" description="Helical" evidence="6">
    <location>
        <begin position="56"/>
        <end position="78"/>
    </location>
</feature>
<protein>
    <recommendedName>
        <fullName evidence="7">Phosphatidic acid phosphatase type 2/haloperoxidase domain-containing protein</fullName>
    </recommendedName>
</protein>
<dbReference type="Proteomes" id="UP000005408">
    <property type="component" value="Unassembled WGS sequence"/>
</dbReference>
<keyword evidence="5 6" id="KW-0472">Membrane</keyword>
<dbReference type="GO" id="GO:0046839">
    <property type="term" value="P:phospholipid dephosphorylation"/>
    <property type="evidence" value="ECO:0007669"/>
    <property type="project" value="TreeGrafter"/>
</dbReference>
<proteinExistence type="inferred from homology"/>
<organism evidence="8 9">
    <name type="scientific">Magallana gigas</name>
    <name type="common">Pacific oyster</name>
    <name type="synonym">Crassostrea gigas</name>
    <dbReference type="NCBI Taxonomy" id="29159"/>
    <lineage>
        <taxon>Eukaryota</taxon>
        <taxon>Metazoa</taxon>
        <taxon>Spiralia</taxon>
        <taxon>Lophotrochozoa</taxon>
        <taxon>Mollusca</taxon>
        <taxon>Bivalvia</taxon>
        <taxon>Autobranchia</taxon>
        <taxon>Pteriomorphia</taxon>
        <taxon>Ostreida</taxon>
        <taxon>Ostreoidea</taxon>
        <taxon>Ostreidae</taxon>
        <taxon>Magallana</taxon>
    </lineage>
</organism>
<evidence type="ECO:0000256" key="2">
    <source>
        <dbReference type="ARBA" id="ARBA00008816"/>
    </source>
</evidence>
<dbReference type="InterPro" id="IPR000326">
    <property type="entry name" value="PAP2/HPO"/>
</dbReference>